<accession>A0A1X7BSB6</accession>
<evidence type="ECO:0000313" key="3">
    <source>
        <dbReference type="Proteomes" id="UP000193224"/>
    </source>
</evidence>
<keyword evidence="3" id="KW-1185">Reference proteome</keyword>
<name>A0A1X7BSB6_9RHOB</name>
<evidence type="ECO:0000256" key="1">
    <source>
        <dbReference type="SAM" id="MobiDB-lite"/>
    </source>
</evidence>
<dbReference type="EMBL" id="FWXB01000008">
    <property type="protein sequence ID" value="SMC12498.1"/>
    <property type="molecule type" value="Genomic_DNA"/>
</dbReference>
<protein>
    <submittedName>
        <fullName evidence="2">Uncharacterized protein</fullName>
    </submittedName>
</protein>
<dbReference type="AlphaFoldDB" id="A0A1X7BSB6"/>
<sequence>MVYEQQENRTYERGDADERDEPVASWSEPASPVTAVIPQLPWQGVSTGRDGLLRRIENVLGSIS</sequence>
<organism evidence="2 3">
    <name type="scientific">Roseovarius aestuarii</name>
    <dbReference type="NCBI Taxonomy" id="475083"/>
    <lineage>
        <taxon>Bacteria</taxon>
        <taxon>Pseudomonadati</taxon>
        <taxon>Pseudomonadota</taxon>
        <taxon>Alphaproteobacteria</taxon>
        <taxon>Rhodobacterales</taxon>
        <taxon>Roseobacteraceae</taxon>
        <taxon>Roseovarius</taxon>
    </lineage>
</organism>
<gene>
    <name evidence="2" type="ORF">ROA7745_02324</name>
</gene>
<evidence type="ECO:0000313" key="2">
    <source>
        <dbReference type="EMBL" id="SMC12498.1"/>
    </source>
</evidence>
<feature type="region of interest" description="Disordered" evidence="1">
    <location>
        <begin position="1"/>
        <end position="31"/>
    </location>
</feature>
<feature type="compositionally biased region" description="Basic and acidic residues" evidence="1">
    <location>
        <begin position="1"/>
        <end position="16"/>
    </location>
</feature>
<proteinExistence type="predicted"/>
<dbReference type="Proteomes" id="UP000193224">
    <property type="component" value="Unassembled WGS sequence"/>
</dbReference>
<reference evidence="2 3" key="1">
    <citation type="submission" date="2017-03" db="EMBL/GenBank/DDBJ databases">
        <authorList>
            <person name="Afonso C.L."/>
            <person name="Miller P.J."/>
            <person name="Scott M.A."/>
            <person name="Spackman E."/>
            <person name="Goraichik I."/>
            <person name="Dimitrov K.M."/>
            <person name="Suarez D.L."/>
            <person name="Swayne D.E."/>
        </authorList>
    </citation>
    <scope>NUCLEOTIDE SEQUENCE [LARGE SCALE GENOMIC DNA]</scope>
    <source>
        <strain evidence="2 3">CECT 7745</strain>
    </source>
</reference>